<evidence type="ECO:0000259" key="3">
    <source>
        <dbReference type="PROSITE" id="PS50022"/>
    </source>
</evidence>
<proteinExistence type="predicted"/>
<protein>
    <submittedName>
        <fullName evidence="4">Discoidin domain-containing protein</fullName>
    </submittedName>
</protein>
<dbReference type="InterPro" id="IPR008977">
    <property type="entry name" value="PHM/PNGase_F_dom_sf"/>
</dbReference>
<dbReference type="PROSITE" id="PS50022">
    <property type="entry name" value="FA58C_3"/>
    <property type="match status" value="2"/>
</dbReference>
<dbReference type="Pfam" id="PF00754">
    <property type="entry name" value="F5_F8_type_C"/>
    <property type="match status" value="2"/>
</dbReference>
<dbReference type="Pfam" id="PF09113">
    <property type="entry name" value="N-glycanase_C"/>
    <property type="match status" value="1"/>
</dbReference>
<dbReference type="PANTHER" id="PTHR24543">
    <property type="entry name" value="MULTICOPPER OXIDASE-RELATED"/>
    <property type="match status" value="1"/>
</dbReference>
<evidence type="ECO:0000313" key="4">
    <source>
        <dbReference type="EMBL" id="MFC7615182.1"/>
    </source>
</evidence>
<dbReference type="Proteomes" id="UP001596512">
    <property type="component" value="Unassembled WGS sequence"/>
</dbReference>
<keyword evidence="2" id="KW-0732">Signal</keyword>
<gene>
    <name evidence="4" type="ORF">ACFQV2_18365</name>
</gene>
<dbReference type="InterPro" id="IPR008979">
    <property type="entry name" value="Galactose-bd-like_sf"/>
</dbReference>
<organism evidence="4 5">
    <name type="scientific">Actinokineospora soli</name>
    <dbReference type="NCBI Taxonomy" id="1048753"/>
    <lineage>
        <taxon>Bacteria</taxon>
        <taxon>Bacillati</taxon>
        <taxon>Actinomycetota</taxon>
        <taxon>Actinomycetes</taxon>
        <taxon>Pseudonocardiales</taxon>
        <taxon>Pseudonocardiaceae</taxon>
        <taxon>Actinokineospora</taxon>
    </lineage>
</organism>
<evidence type="ECO:0000256" key="1">
    <source>
        <dbReference type="ARBA" id="ARBA00023157"/>
    </source>
</evidence>
<sequence>MGRQAVGLAVVGFALSTVVAIAPSAGADPVNLALGKPATGSAACSAGEGPEKAVNGSVSGGNSDKWCSSATARQLQVDLGAEYGLTGFAVKHAEAGGESPVYNTWAFGISTSADGVTWTQRVSVTGNTGAATTHSIATANARYARLDVVTPTQNGDQAARIYEFEVYGGAPAQASNVALGKPVTAAVPCTSSEGGEKAVTGSLADKWCSRSATRQLDVDLRDTYAVTGFVVKHAEAGGESPAYNTRAFTISTSADGVTWTQRAAVSGNTGAVSTQSIAAADARHVRLTITTPTQNGDQAARVYEFEVWGTPTTGPGTVALFDRVPMFGMYSWEQPDYTPPPGVLMWNRGTEYARKLSDLEKSRIGADAELRITYHAQCDNYDRIGTTFMISVPRGQTPTAETPRTTLRDFITPFSNYWQGAKATYQFPAAPIGVFAKALADPDRDTWIGIGGGSNPRPDDACQSRSVEPAFRKIGFKYSLSVVSSAPVAPGDRDVVSLMAGSEQKTNAITAGPAPVGAQQGVLAVTIAGYGSDDGGEEYSSTTVAVKVNDKAVGSFSTGVDCAAFEQHSPDGNVGIFRNNLTTNPRSWCPGDLVRMWTAPVDSLGTGPVTVKLTHPRTSPFSDSSFYRTSVALAES</sequence>
<name>A0ABW2TQG4_9PSEU</name>
<dbReference type="Gene3D" id="2.60.120.230">
    <property type="match status" value="1"/>
</dbReference>
<accession>A0ABW2TQG4</accession>
<dbReference type="InterPro" id="IPR015197">
    <property type="entry name" value="PngaseF_C"/>
</dbReference>
<comment type="caution">
    <text evidence="4">The sequence shown here is derived from an EMBL/GenBank/DDBJ whole genome shotgun (WGS) entry which is preliminary data.</text>
</comment>
<dbReference type="SUPFAM" id="SSF49785">
    <property type="entry name" value="Galactose-binding domain-like"/>
    <property type="match status" value="2"/>
</dbReference>
<reference evidence="5" key="1">
    <citation type="journal article" date="2019" name="Int. J. Syst. Evol. Microbiol.">
        <title>The Global Catalogue of Microorganisms (GCM) 10K type strain sequencing project: providing services to taxonomists for standard genome sequencing and annotation.</title>
        <authorList>
            <consortium name="The Broad Institute Genomics Platform"/>
            <consortium name="The Broad Institute Genome Sequencing Center for Infectious Disease"/>
            <person name="Wu L."/>
            <person name="Ma J."/>
        </authorList>
    </citation>
    <scope>NUCLEOTIDE SEQUENCE [LARGE SCALE GENOMIC DNA]</scope>
    <source>
        <strain evidence="5">JCM 17695</strain>
    </source>
</reference>
<feature type="domain" description="F5/8 type C" evidence="3">
    <location>
        <begin position="170"/>
        <end position="310"/>
    </location>
</feature>
<keyword evidence="5" id="KW-1185">Reference proteome</keyword>
<dbReference type="InterPro" id="IPR000421">
    <property type="entry name" value="FA58C"/>
</dbReference>
<evidence type="ECO:0000313" key="5">
    <source>
        <dbReference type="Proteomes" id="UP001596512"/>
    </source>
</evidence>
<dbReference type="EMBL" id="JBHTEY010000004">
    <property type="protein sequence ID" value="MFC7615182.1"/>
    <property type="molecule type" value="Genomic_DNA"/>
</dbReference>
<feature type="domain" description="F5/8 type C" evidence="3">
    <location>
        <begin position="20"/>
        <end position="169"/>
    </location>
</feature>
<evidence type="ECO:0000256" key="2">
    <source>
        <dbReference type="SAM" id="SignalP"/>
    </source>
</evidence>
<dbReference type="Gene3D" id="2.60.120.260">
    <property type="entry name" value="Galactose-binding domain-like"/>
    <property type="match status" value="2"/>
</dbReference>
<feature type="chain" id="PRO_5046439816" evidence="2">
    <location>
        <begin position="28"/>
        <end position="636"/>
    </location>
</feature>
<feature type="signal peptide" evidence="2">
    <location>
        <begin position="1"/>
        <end position="27"/>
    </location>
</feature>
<keyword evidence="1" id="KW-1015">Disulfide bond</keyword>
<dbReference type="SUPFAM" id="SSF49742">
    <property type="entry name" value="PHM/PNGase F"/>
    <property type="match status" value="1"/>
</dbReference>
<dbReference type="InterPro" id="IPR014784">
    <property type="entry name" value="Cu2_ascorb_mOase-like_C"/>
</dbReference>